<name>A0A8J2SCF7_9STRA</name>
<evidence type="ECO:0000256" key="1">
    <source>
        <dbReference type="SAM" id="MobiDB-lite"/>
    </source>
</evidence>
<dbReference type="EMBL" id="CAKKNE010000002">
    <property type="protein sequence ID" value="CAH0368953.1"/>
    <property type="molecule type" value="Genomic_DNA"/>
</dbReference>
<organism evidence="2 3">
    <name type="scientific">Pelagomonas calceolata</name>
    <dbReference type="NCBI Taxonomy" id="35677"/>
    <lineage>
        <taxon>Eukaryota</taxon>
        <taxon>Sar</taxon>
        <taxon>Stramenopiles</taxon>
        <taxon>Ochrophyta</taxon>
        <taxon>Pelagophyceae</taxon>
        <taxon>Pelagomonadales</taxon>
        <taxon>Pelagomonadaceae</taxon>
        <taxon>Pelagomonas</taxon>
    </lineage>
</organism>
<proteinExistence type="predicted"/>
<feature type="region of interest" description="Disordered" evidence="1">
    <location>
        <begin position="224"/>
        <end position="253"/>
    </location>
</feature>
<dbReference type="AlphaFoldDB" id="A0A8J2SCF7"/>
<protein>
    <recommendedName>
        <fullName evidence="4">PH domain-containing protein</fullName>
    </recommendedName>
</protein>
<dbReference type="Proteomes" id="UP000789595">
    <property type="component" value="Unassembled WGS sequence"/>
</dbReference>
<sequence length="363" mass="40642">MSQWTVASDDTEEEPQTPRLTPDQLRKAQDDVRACYLSANPEKLASGEVEALLKKYAGQEALLLQRVRHRYGLSVISARMYKRGEVGRASQWSAVDVDLRADGCLRWAAVGSREKGSIDVREGRADAWDKRTAGRIGAFCVFGSSIEEEAKDMKLTLACSTNEDRDAWVAEVMSLRRFFKRLHRERACQAEEAKAVEEAMKVSQSTAEQDQQRHLEYERRLREEEERALQLSQEEKRTEDAERSRPQTLAGLEASLDDALRHTAEGRDHESREDWRAAHGSYKKAVAAFVQAKRAVAGMPGDQRPEDAVLELIASGTAQCKEAADACRQRGRSAALGAVPLLDAPRRHPVEELEKVVLDADDV</sequence>
<evidence type="ECO:0008006" key="4">
    <source>
        <dbReference type="Google" id="ProtNLM"/>
    </source>
</evidence>
<evidence type="ECO:0000313" key="3">
    <source>
        <dbReference type="Proteomes" id="UP000789595"/>
    </source>
</evidence>
<feature type="compositionally biased region" description="Basic and acidic residues" evidence="1">
    <location>
        <begin position="224"/>
        <end position="245"/>
    </location>
</feature>
<reference evidence="2" key="1">
    <citation type="submission" date="2021-11" db="EMBL/GenBank/DDBJ databases">
        <authorList>
            <consortium name="Genoscope - CEA"/>
            <person name="William W."/>
        </authorList>
    </citation>
    <scope>NUCLEOTIDE SEQUENCE</scope>
</reference>
<feature type="region of interest" description="Disordered" evidence="1">
    <location>
        <begin position="1"/>
        <end position="25"/>
    </location>
</feature>
<comment type="caution">
    <text evidence="2">The sequence shown here is derived from an EMBL/GenBank/DDBJ whole genome shotgun (WGS) entry which is preliminary data.</text>
</comment>
<keyword evidence="3" id="KW-1185">Reference proteome</keyword>
<accession>A0A8J2SCF7</accession>
<evidence type="ECO:0000313" key="2">
    <source>
        <dbReference type="EMBL" id="CAH0368953.1"/>
    </source>
</evidence>
<gene>
    <name evidence="2" type="ORF">PECAL_2P20540</name>
</gene>